<reference evidence="2" key="1">
    <citation type="submission" date="2021-02" db="EMBL/GenBank/DDBJ databases">
        <authorList>
            <person name="Nowell W R."/>
        </authorList>
    </citation>
    <scope>NUCLEOTIDE SEQUENCE</scope>
</reference>
<feature type="transmembrane region" description="Helical" evidence="1">
    <location>
        <begin position="79"/>
        <end position="100"/>
    </location>
</feature>
<dbReference type="Gene3D" id="1.20.1070.10">
    <property type="entry name" value="Rhodopsin 7-helix transmembrane proteins"/>
    <property type="match status" value="1"/>
</dbReference>
<keyword evidence="1" id="KW-0472">Membrane</keyword>
<feature type="transmembrane region" description="Helical" evidence="1">
    <location>
        <begin position="203"/>
        <end position="223"/>
    </location>
</feature>
<name>A0A815JM02_9BILA</name>
<proteinExistence type="predicted"/>
<keyword evidence="1" id="KW-0812">Transmembrane</keyword>
<evidence type="ECO:0000313" key="2">
    <source>
        <dbReference type="EMBL" id="CAF1380806.1"/>
    </source>
</evidence>
<feature type="transmembrane region" description="Helical" evidence="1">
    <location>
        <begin position="120"/>
        <end position="142"/>
    </location>
</feature>
<dbReference type="AlphaFoldDB" id="A0A815JM02"/>
<dbReference type="Proteomes" id="UP000663860">
    <property type="component" value="Unassembled WGS sequence"/>
</dbReference>
<keyword evidence="1" id="KW-1133">Transmembrane helix</keyword>
<organism evidence="2 3">
    <name type="scientific">Adineta steineri</name>
    <dbReference type="NCBI Taxonomy" id="433720"/>
    <lineage>
        <taxon>Eukaryota</taxon>
        <taxon>Metazoa</taxon>
        <taxon>Spiralia</taxon>
        <taxon>Gnathifera</taxon>
        <taxon>Rotifera</taxon>
        <taxon>Eurotatoria</taxon>
        <taxon>Bdelloidea</taxon>
        <taxon>Adinetida</taxon>
        <taxon>Adinetidae</taxon>
        <taxon>Adineta</taxon>
    </lineage>
</organism>
<dbReference type="EMBL" id="CAJNOE010001055">
    <property type="protein sequence ID" value="CAF1380806.1"/>
    <property type="molecule type" value="Genomic_DNA"/>
</dbReference>
<protein>
    <recommendedName>
        <fullName evidence="4">G-protein coupled receptors family 1 profile domain-containing protein</fullName>
    </recommendedName>
</protein>
<accession>A0A815JM02</accession>
<evidence type="ECO:0000256" key="1">
    <source>
        <dbReference type="SAM" id="Phobius"/>
    </source>
</evidence>
<dbReference type="SUPFAM" id="SSF81321">
    <property type="entry name" value="Family A G protein-coupled receptor-like"/>
    <property type="match status" value="1"/>
</dbReference>
<feature type="transmembrane region" description="Helical" evidence="1">
    <location>
        <begin position="309"/>
        <end position="330"/>
    </location>
</feature>
<gene>
    <name evidence="2" type="ORF">IZO911_LOCUS38402</name>
</gene>
<evidence type="ECO:0000313" key="3">
    <source>
        <dbReference type="Proteomes" id="UP000663860"/>
    </source>
</evidence>
<comment type="caution">
    <text evidence="2">The sequence shown here is derived from an EMBL/GenBank/DDBJ whole genome shotgun (WGS) entry which is preliminary data.</text>
</comment>
<sequence length="398" mass="46338">MSLVQLYLLPIIGLIGIIFNWLLILAIQRKTYHYQHAQRIPSPVLTKTLLRTQSSIAGQIIQPPILPSVRSSISMFDKFILAFLINDIFVCNFLIPLRLLDISQGLSCGFLCFLFNFLEKLSTTVELIIINLLLITSLIFFWKKRLLTKKLWIILFIFMMPILISCLITTITYIDVDEYGYNNRPPTCKQTHVYITAPTEKTLNTICCFITYFLIFINFILLIKMRLAIKIYRQNALKNLTEAAVTPTKTGRSISEQPSLDTNYRRSMYYSASITAEIGTPNATPPIRRSFQQIDYITYLTVIENSHTLIRSTCLILVIYLFVHIPYWFYALSKNPLSYELKDIFFLCHVCKPFCYMLTNEKYRQHIWAILKCKTFRILPNLLRTKSRIVSLNNNLSI</sequence>
<evidence type="ECO:0008006" key="4">
    <source>
        <dbReference type="Google" id="ProtNLM"/>
    </source>
</evidence>
<feature type="transmembrane region" description="Helical" evidence="1">
    <location>
        <begin position="6"/>
        <end position="27"/>
    </location>
</feature>
<feature type="transmembrane region" description="Helical" evidence="1">
    <location>
        <begin position="151"/>
        <end position="174"/>
    </location>
</feature>